<sequence>MKHIFVASLLALTLAACGGPSDEDVLTADKIRASESAPQLPDIQLSENPEPPPAPPPVENEIANEVGNEIDGNAVEAGVPGNVPPAFQGLWGMAASDCRPGEVAGNSILLTGDQIISADTVASLGGVLADSPGRFDGRFVGEGGYEARESFVLSGGGNRLTRNGGEVYQRCIGASR</sequence>
<dbReference type="PROSITE" id="PS51257">
    <property type="entry name" value="PROKAR_LIPOPROTEIN"/>
    <property type="match status" value="1"/>
</dbReference>
<accession>A0ABT0S944</accession>
<dbReference type="Proteomes" id="UP001165383">
    <property type="component" value="Unassembled WGS sequence"/>
</dbReference>
<keyword evidence="2" id="KW-0732">Signal</keyword>
<feature type="region of interest" description="Disordered" evidence="1">
    <location>
        <begin position="31"/>
        <end position="59"/>
    </location>
</feature>
<keyword evidence="4" id="KW-1185">Reference proteome</keyword>
<evidence type="ECO:0000256" key="1">
    <source>
        <dbReference type="SAM" id="MobiDB-lite"/>
    </source>
</evidence>
<gene>
    <name evidence="3" type="ORF">LZ518_07140</name>
</gene>
<proteinExistence type="predicted"/>
<dbReference type="RefSeq" id="WP_249915311.1">
    <property type="nucleotide sequence ID" value="NZ_JAMGBB010000001.1"/>
</dbReference>
<organism evidence="3 4">
    <name type="scientific">Sphingomonas brevis</name>
    <dbReference type="NCBI Taxonomy" id="2908206"/>
    <lineage>
        <taxon>Bacteria</taxon>
        <taxon>Pseudomonadati</taxon>
        <taxon>Pseudomonadota</taxon>
        <taxon>Alphaproteobacteria</taxon>
        <taxon>Sphingomonadales</taxon>
        <taxon>Sphingomonadaceae</taxon>
        <taxon>Sphingomonas</taxon>
    </lineage>
</organism>
<reference evidence="3" key="1">
    <citation type="submission" date="2022-05" db="EMBL/GenBank/DDBJ databases">
        <authorList>
            <person name="Jo J.-H."/>
            <person name="Im W.-T."/>
        </authorList>
    </citation>
    <scope>NUCLEOTIDE SEQUENCE</scope>
    <source>
        <strain evidence="3">RB56-2</strain>
    </source>
</reference>
<name>A0ABT0S944_9SPHN</name>
<evidence type="ECO:0000313" key="4">
    <source>
        <dbReference type="Proteomes" id="UP001165383"/>
    </source>
</evidence>
<dbReference type="EMBL" id="JAMGBB010000001">
    <property type="protein sequence ID" value="MCL6740903.1"/>
    <property type="molecule type" value="Genomic_DNA"/>
</dbReference>
<feature type="signal peptide" evidence="2">
    <location>
        <begin position="1"/>
        <end position="18"/>
    </location>
</feature>
<evidence type="ECO:0000256" key="2">
    <source>
        <dbReference type="SAM" id="SignalP"/>
    </source>
</evidence>
<protein>
    <submittedName>
        <fullName evidence="3">Uncharacterized protein</fullName>
    </submittedName>
</protein>
<feature type="chain" id="PRO_5046860533" evidence="2">
    <location>
        <begin position="19"/>
        <end position="176"/>
    </location>
</feature>
<feature type="compositionally biased region" description="Pro residues" evidence="1">
    <location>
        <begin position="49"/>
        <end position="58"/>
    </location>
</feature>
<evidence type="ECO:0000313" key="3">
    <source>
        <dbReference type="EMBL" id="MCL6740903.1"/>
    </source>
</evidence>
<comment type="caution">
    <text evidence="3">The sequence shown here is derived from an EMBL/GenBank/DDBJ whole genome shotgun (WGS) entry which is preliminary data.</text>
</comment>